<dbReference type="AlphaFoldDB" id="A0A8T2BKD0"/>
<dbReference type="PANTHER" id="PTHR45023">
    <property type="match status" value="1"/>
</dbReference>
<organism evidence="2 3">
    <name type="scientific">Arabidopsis thaliana x Arabidopsis arenosa</name>
    <dbReference type="NCBI Taxonomy" id="1240361"/>
    <lineage>
        <taxon>Eukaryota</taxon>
        <taxon>Viridiplantae</taxon>
        <taxon>Streptophyta</taxon>
        <taxon>Embryophyta</taxon>
        <taxon>Tracheophyta</taxon>
        <taxon>Spermatophyta</taxon>
        <taxon>Magnoliopsida</taxon>
        <taxon>eudicotyledons</taxon>
        <taxon>Gunneridae</taxon>
        <taxon>Pentapetalae</taxon>
        <taxon>rosids</taxon>
        <taxon>malvids</taxon>
        <taxon>Brassicales</taxon>
        <taxon>Brassicaceae</taxon>
        <taxon>Camelineae</taxon>
        <taxon>Arabidopsis</taxon>
    </lineage>
</organism>
<proteinExistence type="predicted"/>
<evidence type="ECO:0000313" key="3">
    <source>
        <dbReference type="Proteomes" id="UP000694240"/>
    </source>
</evidence>
<gene>
    <name evidence="2" type="ORF">ISN45_Aa02g009180</name>
</gene>
<protein>
    <recommendedName>
        <fullName evidence="4">Myb-like domain-containing protein</fullName>
    </recommendedName>
</protein>
<feature type="region of interest" description="Disordered" evidence="1">
    <location>
        <begin position="1"/>
        <end position="36"/>
    </location>
</feature>
<feature type="compositionally biased region" description="Polar residues" evidence="1">
    <location>
        <begin position="1"/>
        <end position="21"/>
    </location>
</feature>
<name>A0A8T2BKD0_9BRAS</name>
<dbReference type="Proteomes" id="UP000694240">
    <property type="component" value="Chromosome 7"/>
</dbReference>
<dbReference type="PANTHER" id="PTHR45023:SF4">
    <property type="entry name" value="GLYCINE-RICH PROTEIN-RELATED"/>
    <property type="match status" value="1"/>
</dbReference>
<keyword evidence="3" id="KW-1185">Reference proteome</keyword>
<dbReference type="EMBL" id="JAEFBK010000007">
    <property type="protein sequence ID" value="KAG7585564.1"/>
    <property type="molecule type" value="Genomic_DNA"/>
</dbReference>
<evidence type="ECO:0008006" key="4">
    <source>
        <dbReference type="Google" id="ProtNLM"/>
    </source>
</evidence>
<reference evidence="2 3" key="1">
    <citation type="submission" date="2020-12" db="EMBL/GenBank/DDBJ databases">
        <title>Concerted genomic and epigenomic changes stabilize Arabidopsis allopolyploids.</title>
        <authorList>
            <person name="Chen Z."/>
        </authorList>
    </citation>
    <scope>NUCLEOTIDE SEQUENCE [LARGE SCALE GENOMIC DNA]</scope>
    <source>
        <strain evidence="2">Allo738</strain>
        <tissue evidence="2">Leaf</tissue>
    </source>
</reference>
<evidence type="ECO:0000313" key="2">
    <source>
        <dbReference type="EMBL" id="KAG7585564.1"/>
    </source>
</evidence>
<evidence type="ECO:0000256" key="1">
    <source>
        <dbReference type="SAM" id="MobiDB-lite"/>
    </source>
</evidence>
<sequence length="109" mass="12012">MSPSIVTGSSEVPAFSTQSSDEGSEGEARPNVGISRKKWSPKEDVVLISAWLNTSKDHVIRNEQKSNSFWKRIAAYVASSPQLDDLPKREHTKALNVRRGAVHICPSHS</sequence>
<accession>A0A8T2BKD0</accession>
<comment type="caution">
    <text evidence="2">The sequence shown here is derived from an EMBL/GenBank/DDBJ whole genome shotgun (WGS) entry which is preliminary data.</text>
</comment>